<dbReference type="SUPFAM" id="SSF56672">
    <property type="entry name" value="DNA/RNA polymerases"/>
    <property type="match status" value="1"/>
</dbReference>
<dbReference type="InterPro" id="IPR043502">
    <property type="entry name" value="DNA/RNA_pol_sf"/>
</dbReference>
<dbReference type="Pfam" id="PF17917">
    <property type="entry name" value="RT_RNaseH"/>
    <property type="match status" value="1"/>
</dbReference>
<evidence type="ECO:0000256" key="6">
    <source>
        <dbReference type="ARBA" id="ARBA00022918"/>
    </source>
</evidence>
<keyword evidence="6" id="KW-0695">RNA-directed DNA polymerase</keyword>
<dbReference type="AlphaFoldDB" id="A0A371ES38"/>
<dbReference type="OrthoDB" id="1938451at2759"/>
<keyword evidence="2" id="KW-0548">Nucleotidyltransferase</keyword>
<evidence type="ECO:0000256" key="2">
    <source>
        <dbReference type="ARBA" id="ARBA00022695"/>
    </source>
</evidence>
<keyword evidence="3" id="KW-0540">Nuclease</keyword>
<comment type="caution">
    <text evidence="8">The sequence shown here is derived from an EMBL/GenBank/DDBJ whole genome shotgun (WGS) entry which is preliminary data.</text>
</comment>
<protein>
    <recommendedName>
        <fullName evidence="7">Reverse transcriptase RNase H-like domain-containing protein</fullName>
    </recommendedName>
</protein>
<dbReference type="GO" id="GO:0016787">
    <property type="term" value="F:hydrolase activity"/>
    <property type="evidence" value="ECO:0007669"/>
    <property type="project" value="UniProtKB-KW"/>
</dbReference>
<proteinExistence type="predicted"/>
<organism evidence="8 9">
    <name type="scientific">Mucuna pruriens</name>
    <name type="common">Velvet bean</name>
    <name type="synonym">Dolichos pruriens</name>
    <dbReference type="NCBI Taxonomy" id="157652"/>
    <lineage>
        <taxon>Eukaryota</taxon>
        <taxon>Viridiplantae</taxon>
        <taxon>Streptophyta</taxon>
        <taxon>Embryophyta</taxon>
        <taxon>Tracheophyta</taxon>
        <taxon>Spermatophyta</taxon>
        <taxon>Magnoliopsida</taxon>
        <taxon>eudicotyledons</taxon>
        <taxon>Gunneridae</taxon>
        <taxon>Pentapetalae</taxon>
        <taxon>rosids</taxon>
        <taxon>fabids</taxon>
        <taxon>Fabales</taxon>
        <taxon>Fabaceae</taxon>
        <taxon>Papilionoideae</taxon>
        <taxon>50 kb inversion clade</taxon>
        <taxon>NPAAA clade</taxon>
        <taxon>indigoferoid/millettioid clade</taxon>
        <taxon>Phaseoleae</taxon>
        <taxon>Mucuna</taxon>
    </lineage>
</organism>
<dbReference type="PANTHER" id="PTHR48475">
    <property type="entry name" value="RIBONUCLEASE H"/>
    <property type="match status" value="1"/>
</dbReference>
<evidence type="ECO:0000313" key="9">
    <source>
        <dbReference type="Proteomes" id="UP000257109"/>
    </source>
</evidence>
<dbReference type="PANTHER" id="PTHR48475:SF2">
    <property type="entry name" value="RIBONUCLEASE H"/>
    <property type="match status" value="1"/>
</dbReference>
<feature type="non-terminal residue" evidence="8">
    <location>
        <position position="1"/>
    </location>
</feature>
<evidence type="ECO:0000256" key="4">
    <source>
        <dbReference type="ARBA" id="ARBA00022759"/>
    </source>
</evidence>
<keyword evidence="1" id="KW-0808">Transferase</keyword>
<name>A0A371ES38_MUCPR</name>
<dbReference type="GO" id="GO:0004519">
    <property type="term" value="F:endonuclease activity"/>
    <property type="evidence" value="ECO:0007669"/>
    <property type="project" value="UniProtKB-KW"/>
</dbReference>
<dbReference type="GO" id="GO:0003964">
    <property type="term" value="F:RNA-directed DNA polymerase activity"/>
    <property type="evidence" value="ECO:0007669"/>
    <property type="project" value="UniProtKB-KW"/>
</dbReference>
<keyword evidence="5" id="KW-0378">Hydrolase</keyword>
<gene>
    <name evidence="8" type="ORF">CR513_52097</name>
</gene>
<keyword evidence="9" id="KW-1185">Reference proteome</keyword>
<dbReference type="InterPro" id="IPR043128">
    <property type="entry name" value="Rev_trsase/Diguanyl_cyclase"/>
</dbReference>
<reference evidence="8" key="1">
    <citation type="submission" date="2018-05" db="EMBL/GenBank/DDBJ databases">
        <title>Draft genome of Mucuna pruriens seed.</title>
        <authorList>
            <person name="Nnadi N.E."/>
            <person name="Vos R."/>
            <person name="Hasami M.H."/>
            <person name="Devisetty U.K."/>
            <person name="Aguiy J.C."/>
        </authorList>
    </citation>
    <scope>NUCLEOTIDE SEQUENCE [LARGE SCALE GENOMIC DNA]</scope>
    <source>
        <strain evidence="8">JCA_2017</strain>
    </source>
</reference>
<dbReference type="Proteomes" id="UP000257109">
    <property type="component" value="Unassembled WGS sequence"/>
</dbReference>
<dbReference type="InterPro" id="IPR041373">
    <property type="entry name" value="RT_RNaseH"/>
</dbReference>
<evidence type="ECO:0000259" key="7">
    <source>
        <dbReference type="Pfam" id="PF17917"/>
    </source>
</evidence>
<evidence type="ECO:0000256" key="5">
    <source>
        <dbReference type="ARBA" id="ARBA00022801"/>
    </source>
</evidence>
<keyword evidence="4" id="KW-0255">Endonuclease</keyword>
<evidence type="ECO:0000313" key="8">
    <source>
        <dbReference type="EMBL" id="RDX68852.1"/>
    </source>
</evidence>
<accession>A0A371ES38</accession>
<evidence type="ECO:0000256" key="3">
    <source>
        <dbReference type="ARBA" id="ARBA00022722"/>
    </source>
</evidence>
<dbReference type="Gene3D" id="3.30.70.270">
    <property type="match status" value="1"/>
</dbReference>
<sequence length="257" mass="29168">MVNLKTTFGMGSSAKTITIKFTVINSWATYNVILGGQVGTIRANQCTTWQCYEANLKAGRKIGGQMQKETLILNKKEKIEGIPMVELKESEEVRLVHFLTKNKDVFAWIPEGMPRIDLDFICHRLAIFVVAQSIAQKKRNIGEEKAYQKDSYPLPSINHLVDGASGHDLLSFMDAYSSYNQIHMHLQDEVKRSFITAISATLVQEVGNDQHPIYFISKVLQGVEVRYQKIEKATMALVITSRKLRPYFLSHKMVVQT</sequence>
<feature type="domain" description="Reverse transcriptase RNase H-like" evidence="7">
    <location>
        <begin position="196"/>
        <end position="257"/>
    </location>
</feature>
<dbReference type="EMBL" id="QJKJ01012352">
    <property type="protein sequence ID" value="RDX68852.1"/>
    <property type="molecule type" value="Genomic_DNA"/>
</dbReference>
<evidence type="ECO:0000256" key="1">
    <source>
        <dbReference type="ARBA" id="ARBA00022679"/>
    </source>
</evidence>